<evidence type="ECO:0000313" key="1">
    <source>
        <dbReference type="EMBL" id="MZR30553.1"/>
    </source>
</evidence>
<organism evidence="1 2">
    <name type="scientific">Sneathiella litorea</name>
    <dbReference type="NCBI Taxonomy" id="2606216"/>
    <lineage>
        <taxon>Bacteria</taxon>
        <taxon>Pseudomonadati</taxon>
        <taxon>Pseudomonadota</taxon>
        <taxon>Alphaproteobacteria</taxon>
        <taxon>Sneathiellales</taxon>
        <taxon>Sneathiellaceae</taxon>
        <taxon>Sneathiella</taxon>
    </lineage>
</organism>
<dbReference type="Proteomes" id="UP000476030">
    <property type="component" value="Unassembled WGS sequence"/>
</dbReference>
<sequence>MSTYVFSVYHSEAREALKNNQEHPHISMRWATPCRFAIEADNSREAEHCIMEKYPREKGFVTKRLN</sequence>
<dbReference type="RefSeq" id="WP_161315128.1">
    <property type="nucleotide sequence ID" value="NZ_WTUW01000002.1"/>
</dbReference>
<comment type="caution">
    <text evidence="1">The sequence shown here is derived from an EMBL/GenBank/DDBJ whole genome shotgun (WGS) entry which is preliminary data.</text>
</comment>
<reference evidence="1 2" key="1">
    <citation type="submission" date="2019-12" db="EMBL/GenBank/DDBJ databases">
        <title>Snethiella sp. nov. sp. isolated from sea sand.</title>
        <authorList>
            <person name="Kim J."/>
            <person name="Jeong S.E."/>
            <person name="Jung H.S."/>
            <person name="Jeon C.O."/>
        </authorList>
    </citation>
    <scope>NUCLEOTIDE SEQUENCE [LARGE SCALE GENOMIC DNA]</scope>
    <source>
        <strain evidence="1 2">DP05</strain>
    </source>
</reference>
<name>A0A6L8W7Q6_9PROT</name>
<keyword evidence="2" id="KW-1185">Reference proteome</keyword>
<proteinExistence type="predicted"/>
<protein>
    <submittedName>
        <fullName evidence="1">Uncharacterized protein</fullName>
    </submittedName>
</protein>
<dbReference type="AlphaFoldDB" id="A0A6L8W7Q6"/>
<dbReference type="EMBL" id="WTUW01000002">
    <property type="protein sequence ID" value="MZR30553.1"/>
    <property type="molecule type" value="Genomic_DNA"/>
</dbReference>
<gene>
    <name evidence="1" type="ORF">GQE98_07890</name>
</gene>
<evidence type="ECO:0000313" key="2">
    <source>
        <dbReference type="Proteomes" id="UP000476030"/>
    </source>
</evidence>
<accession>A0A6L8W7Q6</accession>